<protein>
    <submittedName>
        <fullName evidence="2">Uncharacterized protein</fullName>
    </submittedName>
</protein>
<keyword evidence="1" id="KW-1133">Transmembrane helix</keyword>
<name>A0A1G9YKQ5_9EURY</name>
<dbReference type="RefSeq" id="WP_089699268.1">
    <property type="nucleotide sequence ID" value="NZ_FNHL01000005.1"/>
</dbReference>
<keyword evidence="1" id="KW-0472">Membrane</keyword>
<evidence type="ECO:0000313" key="3">
    <source>
        <dbReference type="Proteomes" id="UP000199451"/>
    </source>
</evidence>
<reference evidence="3" key="1">
    <citation type="submission" date="2016-10" db="EMBL/GenBank/DDBJ databases">
        <authorList>
            <person name="Varghese N."/>
            <person name="Submissions S."/>
        </authorList>
    </citation>
    <scope>NUCLEOTIDE SEQUENCE [LARGE SCALE GENOMIC DNA]</scope>
    <source>
        <strain evidence="3">CGMCC 1.10119</strain>
    </source>
</reference>
<dbReference type="Proteomes" id="UP000199451">
    <property type="component" value="Unassembled WGS sequence"/>
</dbReference>
<dbReference type="OrthoDB" id="373482at2157"/>
<keyword evidence="3" id="KW-1185">Reference proteome</keyword>
<feature type="transmembrane region" description="Helical" evidence="1">
    <location>
        <begin position="106"/>
        <end position="131"/>
    </location>
</feature>
<feature type="transmembrane region" description="Helical" evidence="1">
    <location>
        <begin position="75"/>
        <end position="94"/>
    </location>
</feature>
<evidence type="ECO:0000256" key="1">
    <source>
        <dbReference type="SAM" id="Phobius"/>
    </source>
</evidence>
<keyword evidence="1" id="KW-0812">Transmembrane</keyword>
<feature type="transmembrane region" description="Helical" evidence="1">
    <location>
        <begin position="20"/>
        <end position="40"/>
    </location>
</feature>
<sequence length="139" mass="14564">MPSTANRLLFGSRPNHSKAGVGISIGLFVLFFVSSSVLNLQPYLTQIPFEILIGGVSLVICSGIAWFAYQNDGLVIAWLIAFSIPFAVYLEGFLESGTSDRVADAVLSAGVIGLVYAVIVGTLGFAGGVAVRRIVKPSG</sequence>
<evidence type="ECO:0000313" key="2">
    <source>
        <dbReference type="EMBL" id="SDN09063.1"/>
    </source>
</evidence>
<dbReference type="GeneID" id="73486706"/>
<feature type="transmembrane region" description="Helical" evidence="1">
    <location>
        <begin position="47"/>
        <end position="69"/>
    </location>
</feature>
<gene>
    <name evidence="2" type="ORF">SAMN04487949_3326</name>
</gene>
<accession>A0A1G9YKQ5</accession>
<dbReference type="AlphaFoldDB" id="A0A1G9YKQ5"/>
<dbReference type="EMBL" id="FNHL01000005">
    <property type="protein sequence ID" value="SDN09063.1"/>
    <property type="molecule type" value="Genomic_DNA"/>
</dbReference>
<proteinExistence type="predicted"/>
<organism evidence="2 3">
    <name type="scientific">Halogranum gelatinilyticum</name>
    <dbReference type="NCBI Taxonomy" id="660521"/>
    <lineage>
        <taxon>Archaea</taxon>
        <taxon>Methanobacteriati</taxon>
        <taxon>Methanobacteriota</taxon>
        <taxon>Stenosarchaea group</taxon>
        <taxon>Halobacteria</taxon>
        <taxon>Halobacteriales</taxon>
        <taxon>Haloferacaceae</taxon>
    </lineage>
</organism>